<keyword evidence="3" id="KW-1185">Reference proteome</keyword>
<accession>A0A409WDF2</accession>
<feature type="coiled-coil region" evidence="1">
    <location>
        <begin position="55"/>
        <end position="82"/>
    </location>
</feature>
<evidence type="ECO:0000256" key="1">
    <source>
        <dbReference type="SAM" id="Coils"/>
    </source>
</evidence>
<evidence type="ECO:0000313" key="2">
    <source>
        <dbReference type="EMBL" id="PPQ76547.1"/>
    </source>
</evidence>
<gene>
    <name evidence="2" type="ORF">CVT24_010963</name>
</gene>
<sequence length="223" mass="24943">MSTGPAETLDLDYHSLISSFLGPTLDTPTDPRRCRSGDQPVTAAPEHQYLIFVQKGQLDNLLRDLKARLTFKERQVESVMDEGITFFVGTFDVETIKFLDGHSAVTGITRNAKIDRGAFAPPPVFISVGKRNAMMKIGEIILVPQYYDVWDVSLYFFEVTSFDPSIRSGFYFGLGRPPCCNLDVTIPVPAVHVSDHTMGVITEQLEPRVVNVVRYVFDVHPLC</sequence>
<keyword evidence="1" id="KW-0175">Coiled coil</keyword>
<evidence type="ECO:0000313" key="3">
    <source>
        <dbReference type="Proteomes" id="UP000284842"/>
    </source>
</evidence>
<dbReference type="InParanoid" id="A0A409WDF2"/>
<organism evidence="2 3">
    <name type="scientific">Panaeolus cyanescens</name>
    <dbReference type="NCBI Taxonomy" id="181874"/>
    <lineage>
        <taxon>Eukaryota</taxon>
        <taxon>Fungi</taxon>
        <taxon>Dikarya</taxon>
        <taxon>Basidiomycota</taxon>
        <taxon>Agaricomycotina</taxon>
        <taxon>Agaricomycetes</taxon>
        <taxon>Agaricomycetidae</taxon>
        <taxon>Agaricales</taxon>
        <taxon>Agaricineae</taxon>
        <taxon>Galeropsidaceae</taxon>
        <taxon>Panaeolus</taxon>
    </lineage>
</organism>
<name>A0A409WDF2_9AGAR</name>
<reference evidence="2 3" key="1">
    <citation type="journal article" date="2018" name="Evol. Lett.">
        <title>Horizontal gene cluster transfer increased hallucinogenic mushroom diversity.</title>
        <authorList>
            <person name="Reynolds H.T."/>
            <person name="Vijayakumar V."/>
            <person name="Gluck-Thaler E."/>
            <person name="Korotkin H.B."/>
            <person name="Matheny P.B."/>
            <person name="Slot J.C."/>
        </authorList>
    </citation>
    <scope>NUCLEOTIDE SEQUENCE [LARGE SCALE GENOMIC DNA]</scope>
    <source>
        <strain evidence="2 3">2629</strain>
    </source>
</reference>
<comment type="caution">
    <text evidence="2">The sequence shown here is derived from an EMBL/GenBank/DDBJ whole genome shotgun (WGS) entry which is preliminary data.</text>
</comment>
<proteinExistence type="predicted"/>
<dbReference type="Proteomes" id="UP000284842">
    <property type="component" value="Unassembled WGS sequence"/>
</dbReference>
<dbReference type="AlphaFoldDB" id="A0A409WDF2"/>
<protein>
    <submittedName>
        <fullName evidence="2">Uncharacterized protein</fullName>
    </submittedName>
</protein>
<dbReference type="EMBL" id="NHTK01005560">
    <property type="protein sequence ID" value="PPQ76547.1"/>
    <property type="molecule type" value="Genomic_DNA"/>
</dbReference>